<feature type="compositionally biased region" description="Low complexity" evidence="1">
    <location>
        <begin position="1"/>
        <end position="13"/>
    </location>
</feature>
<name>A0A0D8JTR0_COCIM</name>
<reference evidence="3" key="2">
    <citation type="journal article" date="2010" name="Genome Res.">
        <title>Population genomic sequencing of Coccidioides fungi reveals recent hybridization and transposon control.</title>
        <authorList>
            <person name="Neafsey D.E."/>
            <person name="Barker B.M."/>
            <person name="Sharpton T.J."/>
            <person name="Stajich J.E."/>
            <person name="Park D.J."/>
            <person name="Whiston E."/>
            <person name="Hung C.-Y."/>
            <person name="McMahan C."/>
            <person name="White J."/>
            <person name="Sykes S."/>
            <person name="Heiman D."/>
            <person name="Young S."/>
            <person name="Zeng Q."/>
            <person name="Abouelleil A."/>
            <person name="Aftuck L."/>
            <person name="Bessette D."/>
            <person name="Brown A."/>
            <person name="FitzGerald M."/>
            <person name="Lui A."/>
            <person name="Macdonald J.P."/>
            <person name="Priest M."/>
            <person name="Orbach M.J."/>
            <person name="Galgiani J.N."/>
            <person name="Kirkland T.N."/>
            <person name="Cole G.T."/>
            <person name="Birren B.W."/>
            <person name="Henn M.R."/>
            <person name="Taylor J.W."/>
            <person name="Rounsley S.D."/>
        </authorList>
    </citation>
    <scope>GENOME REANNOTATION</scope>
    <source>
        <strain evidence="3">RS</strain>
    </source>
</reference>
<dbReference type="GeneID" id="24164656"/>
<sequence length="81" mass="8915">MERTQTTQQSSTRSRMDRPTQSNRYPFDRAAFYPYAVSPSPGACSLVLAGPLSPLLSVSLACDPPHNDIPSIRPTLIILRV</sequence>
<evidence type="ECO:0000313" key="3">
    <source>
        <dbReference type="Proteomes" id="UP000001261"/>
    </source>
</evidence>
<dbReference type="RefSeq" id="XP_004445339.1">
    <property type="nucleotide sequence ID" value="XM_004445282.1"/>
</dbReference>
<dbReference type="AlphaFoldDB" id="A0A0D8JTR0"/>
<dbReference type="InParanoid" id="A0A0D8JTR0"/>
<dbReference type="Proteomes" id="UP000001261">
    <property type="component" value="Unassembled WGS sequence"/>
</dbReference>
<gene>
    <name evidence="2" type="ORF">CIMG_13029</name>
</gene>
<protein>
    <submittedName>
        <fullName evidence="2">Uncharacterized protein</fullName>
    </submittedName>
</protein>
<proteinExistence type="predicted"/>
<dbReference type="KEGG" id="cim:CIMG_13029"/>
<evidence type="ECO:0000313" key="2">
    <source>
        <dbReference type="EMBL" id="KJF60534.1"/>
    </source>
</evidence>
<evidence type="ECO:0000256" key="1">
    <source>
        <dbReference type="SAM" id="MobiDB-lite"/>
    </source>
</evidence>
<keyword evidence="3" id="KW-1185">Reference proteome</keyword>
<feature type="region of interest" description="Disordered" evidence="1">
    <location>
        <begin position="1"/>
        <end position="25"/>
    </location>
</feature>
<dbReference type="VEuPathDB" id="FungiDB:CIMG_13029"/>
<accession>A0A0D8JTR0</accession>
<reference evidence="3" key="1">
    <citation type="journal article" date="2009" name="Genome Res.">
        <title>Comparative genomic analyses of the human fungal pathogens Coccidioides and their relatives.</title>
        <authorList>
            <person name="Sharpton T.J."/>
            <person name="Stajich J.E."/>
            <person name="Rounsley S.D."/>
            <person name="Gardner M.J."/>
            <person name="Wortman J.R."/>
            <person name="Jordar V.S."/>
            <person name="Maiti R."/>
            <person name="Kodira C.D."/>
            <person name="Neafsey D.E."/>
            <person name="Zeng Q."/>
            <person name="Hung C.-Y."/>
            <person name="McMahan C."/>
            <person name="Muszewska A."/>
            <person name="Grynberg M."/>
            <person name="Mandel M.A."/>
            <person name="Kellner E.M."/>
            <person name="Barker B.M."/>
            <person name="Galgiani J.N."/>
            <person name="Orbach M.J."/>
            <person name="Kirkland T.N."/>
            <person name="Cole G.T."/>
            <person name="Henn M.R."/>
            <person name="Birren B.W."/>
            <person name="Taylor J.W."/>
        </authorList>
    </citation>
    <scope>NUCLEOTIDE SEQUENCE [LARGE SCALE GENOMIC DNA]</scope>
    <source>
        <strain evidence="3">RS</strain>
    </source>
</reference>
<organism evidence="2 3">
    <name type="scientific">Coccidioides immitis (strain RS)</name>
    <name type="common">Valley fever fungus</name>
    <dbReference type="NCBI Taxonomy" id="246410"/>
    <lineage>
        <taxon>Eukaryota</taxon>
        <taxon>Fungi</taxon>
        <taxon>Dikarya</taxon>
        <taxon>Ascomycota</taxon>
        <taxon>Pezizomycotina</taxon>
        <taxon>Eurotiomycetes</taxon>
        <taxon>Eurotiomycetidae</taxon>
        <taxon>Onygenales</taxon>
        <taxon>Onygenaceae</taxon>
        <taxon>Coccidioides</taxon>
    </lineage>
</organism>
<dbReference type="EMBL" id="GG704912">
    <property type="protein sequence ID" value="KJF60534.1"/>
    <property type="molecule type" value="Genomic_DNA"/>
</dbReference>